<dbReference type="OrthoDB" id="413460at2759"/>
<dbReference type="PROSITE" id="PS51192">
    <property type="entry name" value="HELICASE_ATP_BIND_1"/>
    <property type="match status" value="1"/>
</dbReference>
<evidence type="ECO:0000313" key="17">
    <source>
        <dbReference type="EMBL" id="AMD20609.1"/>
    </source>
</evidence>
<evidence type="ECO:0000256" key="14">
    <source>
        <dbReference type="SAM" id="MobiDB-lite"/>
    </source>
</evidence>
<evidence type="ECO:0000256" key="7">
    <source>
        <dbReference type="ARBA" id="ARBA00022806"/>
    </source>
</evidence>
<feature type="domain" description="Helicase C-terminal" evidence="16">
    <location>
        <begin position="619"/>
        <end position="782"/>
    </location>
</feature>
<dbReference type="Pfam" id="PF00176">
    <property type="entry name" value="SNF2-rel_dom"/>
    <property type="match status" value="1"/>
</dbReference>
<evidence type="ECO:0000259" key="15">
    <source>
        <dbReference type="PROSITE" id="PS51192"/>
    </source>
</evidence>
<dbReference type="Gene3D" id="3.40.50.300">
    <property type="entry name" value="P-loop containing nucleotide triphosphate hydrolases"/>
    <property type="match status" value="1"/>
</dbReference>
<keyword evidence="11" id="KW-0539">Nucleus</keyword>
<keyword evidence="10" id="KW-0234">DNA repair</keyword>
<dbReference type="EMBL" id="CP014244">
    <property type="protein sequence ID" value="AMD20609.1"/>
    <property type="molecule type" value="Genomic_DNA"/>
</dbReference>
<dbReference type="PANTHER" id="PTHR45629:SF7">
    <property type="entry name" value="DNA EXCISION REPAIR PROTEIN ERCC-6-RELATED"/>
    <property type="match status" value="1"/>
</dbReference>
<dbReference type="FunFam" id="3.40.50.10810:FF:000039">
    <property type="entry name" value="DNA repair protein Rhp26/Rad26"/>
    <property type="match status" value="1"/>
</dbReference>
<feature type="coiled-coil region" evidence="13">
    <location>
        <begin position="36"/>
        <end position="70"/>
    </location>
</feature>
<keyword evidence="6" id="KW-0378">Hydrolase</keyword>
<comment type="subcellular location">
    <subcellularLocation>
        <location evidence="1">Nucleus</location>
    </subcellularLocation>
</comment>
<evidence type="ECO:0000256" key="4">
    <source>
        <dbReference type="ARBA" id="ARBA00022741"/>
    </source>
</evidence>
<dbReference type="InterPro" id="IPR038718">
    <property type="entry name" value="SNF2-like_sf"/>
</dbReference>
<dbReference type="RefSeq" id="XP_017987605.1">
    <property type="nucleotide sequence ID" value="XM_018131817.1"/>
</dbReference>
<dbReference type="GO" id="GO:0005524">
    <property type="term" value="F:ATP binding"/>
    <property type="evidence" value="ECO:0007669"/>
    <property type="project" value="InterPro"/>
</dbReference>
<reference evidence="17 18" key="1">
    <citation type="submission" date="2016-01" db="EMBL/GenBank/DDBJ databases">
        <title>Genome sequence of the yeast Holleya sinecauda.</title>
        <authorList>
            <person name="Dietrich F.S."/>
        </authorList>
    </citation>
    <scope>NUCLEOTIDE SEQUENCE [LARGE SCALE GENOMIC DNA]</scope>
    <source>
        <strain evidence="17 18">ATCC 58844</strain>
    </source>
</reference>
<dbReference type="GO" id="GO:0016787">
    <property type="term" value="F:hydrolase activity"/>
    <property type="evidence" value="ECO:0007669"/>
    <property type="project" value="UniProtKB-KW"/>
</dbReference>
<dbReference type="PROSITE" id="PS51194">
    <property type="entry name" value="HELICASE_CTER"/>
    <property type="match status" value="1"/>
</dbReference>
<dbReference type="GO" id="GO:0006283">
    <property type="term" value="P:transcription-coupled nucleotide-excision repair"/>
    <property type="evidence" value="ECO:0007669"/>
    <property type="project" value="TreeGrafter"/>
</dbReference>
<dbReference type="Gene3D" id="3.40.50.10810">
    <property type="entry name" value="Tandem AAA-ATPase domain"/>
    <property type="match status" value="1"/>
</dbReference>
<keyword evidence="9" id="KW-0238">DNA-binding</keyword>
<evidence type="ECO:0000256" key="3">
    <source>
        <dbReference type="ARBA" id="ARBA00012551"/>
    </source>
</evidence>
<dbReference type="PANTHER" id="PTHR45629">
    <property type="entry name" value="SNF2/RAD54 FAMILY MEMBER"/>
    <property type="match status" value="1"/>
</dbReference>
<feature type="region of interest" description="Disordered" evidence="14">
    <location>
        <begin position="106"/>
        <end position="127"/>
    </location>
</feature>
<evidence type="ECO:0000256" key="1">
    <source>
        <dbReference type="ARBA" id="ARBA00004123"/>
    </source>
</evidence>
<dbReference type="InterPro" id="IPR001650">
    <property type="entry name" value="Helicase_C-like"/>
</dbReference>
<dbReference type="EC" id="3.6.4.12" evidence="3"/>
<name>A0A0X8HSD9_9SACH</name>
<evidence type="ECO:0000256" key="5">
    <source>
        <dbReference type="ARBA" id="ARBA00022763"/>
    </source>
</evidence>
<keyword evidence="18" id="KW-1185">Reference proteome</keyword>
<dbReference type="GO" id="GO:0003678">
    <property type="term" value="F:DNA helicase activity"/>
    <property type="evidence" value="ECO:0007669"/>
    <property type="project" value="UniProtKB-EC"/>
</dbReference>
<dbReference type="SMART" id="SM00490">
    <property type="entry name" value="HELICc"/>
    <property type="match status" value="1"/>
</dbReference>
<evidence type="ECO:0000256" key="8">
    <source>
        <dbReference type="ARBA" id="ARBA00022840"/>
    </source>
</evidence>
<dbReference type="GeneID" id="28723862"/>
<proteinExistence type="inferred from homology"/>
<dbReference type="InterPro" id="IPR058951">
    <property type="entry name" value="WHD_Rad26_CSB-like"/>
</dbReference>
<keyword evidence="13" id="KW-0175">Coiled coil</keyword>
<dbReference type="Pfam" id="PF25875">
    <property type="entry name" value="WHD_Rad26_CSB"/>
    <property type="match status" value="1"/>
</dbReference>
<accession>A0A0X8HSD9</accession>
<dbReference type="Proteomes" id="UP000243052">
    <property type="component" value="Chromosome iv"/>
</dbReference>
<evidence type="ECO:0000256" key="2">
    <source>
        <dbReference type="ARBA" id="ARBA00007025"/>
    </source>
</evidence>
<evidence type="ECO:0000256" key="11">
    <source>
        <dbReference type="ARBA" id="ARBA00023242"/>
    </source>
</evidence>
<comment type="similarity">
    <text evidence="2">Belongs to the SNF2/RAD54 helicase family.</text>
</comment>
<feature type="domain" description="Helicase ATP-binding" evidence="15">
    <location>
        <begin position="272"/>
        <end position="482"/>
    </location>
</feature>
<evidence type="ECO:0000256" key="6">
    <source>
        <dbReference type="ARBA" id="ARBA00022801"/>
    </source>
</evidence>
<sequence>MDSEDLRSLDAAIVSQDSLERKIETNAEKFINQHQLEQEEARLSRYTEKLKLLKHRVATIERNIQKATRISVRARLREQVLELKEKEIKPLLDDINDIKERIKDIKKDNSSKSDSVDADGRRHSESERDFLIRTGKITAFGNLTEFKIEDEVTTENTQKIIEEDGIIQPENNDEAYSSDNPEVDEIVLSDEGVINVEEDIDDGIEEHYQKRLKNWVAKRSAQRTNDPHPDWPEWEKPNPLRTGAELNGGFKIPGEIFTQLFNYQKTCVQWLYELYQQKSGGILGDEMGLGKTIQIIAFLASLHHSRKLDGPILVVCPATVMKQWCNEIHSWWPPLRTIILHSIGSGMVNKKRLSEDQMEELFLTSSRDELSYDQYSDDVSFHRTRKQLEAKYGVSTLIKRVIEQGHILISTYVGLRIHADELLNVKWGYVVLDEGHKIRNPDSEIALTCKQLKTHHRVILSGTPIQNNLTELWSLFDFIFPGKLGTLPIFQQQFSIPINTAGYANATNMQVQTGYKCAVALKDLISPYLLRRVKSDVAKDLPKKNEMVLFCKMTQFQREKYLQFLNSDELVKIKNGKRQVLYGIDILRKICNHPDLLEREFIKQKRSYGDPKRSGKMQTVKQLLVSWRKQGHKALLFTQSRQMLDILEKAVTEKYKDLSDLKYLRMDGTTNIAKRQNLVDKFNNEDYDLFLLTTRVGGLGVNLTGANRIIIFDPDWNPSTDLQARERAWRIGQKREVIIYRLMISGSIEEKIYHRQIFKQFLTNKVLNNPKQKRFFKMNELHDLFSLGNEHSFANEEFSQEVKKQTQKMIKDTAADADDFNEIVNFEGVAKLEGFYSSKEQKEKQKDEDSRLLEGLFSGGDVTNAETNNFPPHFLDPATDNNISKEASRVAENAVAMLRKSRKITKRFEVGTPTWTGKFGNAGRIKKKKSNQTNSSTLLAKFAESSNTIKNISIDDNVVDNYTEILGRTQDYLKKRPDFFSKSEDIMKTLGVEIRNKEELMRIRALLKEIATFDKAKLGWVLKSEFRDRAA</sequence>
<dbReference type="CDD" id="cd18000">
    <property type="entry name" value="DEXHc_ERCC6"/>
    <property type="match status" value="1"/>
</dbReference>
<dbReference type="STRING" id="45286.A0A0X8HSD9"/>
<dbReference type="SUPFAM" id="SSF52540">
    <property type="entry name" value="P-loop containing nucleoside triphosphate hydrolases"/>
    <property type="match status" value="2"/>
</dbReference>
<keyword evidence="5" id="KW-0227">DNA damage</keyword>
<dbReference type="InterPro" id="IPR050496">
    <property type="entry name" value="SNF2_RAD54_helicase_repair"/>
</dbReference>
<keyword evidence="8" id="KW-0067">ATP-binding</keyword>
<keyword evidence="7" id="KW-0347">Helicase</keyword>
<dbReference type="InterPro" id="IPR000330">
    <property type="entry name" value="SNF2_N"/>
</dbReference>
<organism evidence="17 18">
    <name type="scientific">Eremothecium sinecaudum</name>
    <dbReference type="NCBI Taxonomy" id="45286"/>
    <lineage>
        <taxon>Eukaryota</taxon>
        <taxon>Fungi</taxon>
        <taxon>Dikarya</taxon>
        <taxon>Ascomycota</taxon>
        <taxon>Saccharomycotina</taxon>
        <taxon>Saccharomycetes</taxon>
        <taxon>Saccharomycetales</taxon>
        <taxon>Saccharomycetaceae</taxon>
        <taxon>Eremothecium</taxon>
    </lineage>
</organism>
<evidence type="ECO:0000259" key="16">
    <source>
        <dbReference type="PROSITE" id="PS51194"/>
    </source>
</evidence>
<evidence type="ECO:0000256" key="10">
    <source>
        <dbReference type="ARBA" id="ARBA00023204"/>
    </source>
</evidence>
<dbReference type="InterPro" id="IPR027417">
    <property type="entry name" value="P-loop_NTPase"/>
</dbReference>
<keyword evidence="4" id="KW-0547">Nucleotide-binding</keyword>
<dbReference type="GO" id="GO:0005634">
    <property type="term" value="C:nucleus"/>
    <property type="evidence" value="ECO:0007669"/>
    <property type="project" value="TreeGrafter"/>
</dbReference>
<evidence type="ECO:0000256" key="13">
    <source>
        <dbReference type="SAM" id="Coils"/>
    </source>
</evidence>
<evidence type="ECO:0000256" key="12">
    <source>
        <dbReference type="ARBA" id="ARBA00047995"/>
    </source>
</evidence>
<dbReference type="CDD" id="cd18793">
    <property type="entry name" value="SF2_C_SNF"/>
    <property type="match status" value="1"/>
</dbReference>
<dbReference type="InterPro" id="IPR014001">
    <property type="entry name" value="Helicase_ATP-bd"/>
</dbReference>
<protein>
    <recommendedName>
        <fullName evidence="3">DNA helicase</fullName>
        <ecNumber evidence="3">3.6.4.12</ecNumber>
    </recommendedName>
</protein>
<gene>
    <name evidence="17" type="ORF">AW171_hschr42509</name>
</gene>
<dbReference type="Pfam" id="PF00271">
    <property type="entry name" value="Helicase_C"/>
    <property type="match status" value="1"/>
</dbReference>
<comment type="catalytic activity">
    <reaction evidence="12">
        <text>ATP + H2O = ADP + phosphate + H(+)</text>
        <dbReference type="Rhea" id="RHEA:13065"/>
        <dbReference type="ChEBI" id="CHEBI:15377"/>
        <dbReference type="ChEBI" id="CHEBI:15378"/>
        <dbReference type="ChEBI" id="CHEBI:30616"/>
        <dbReference type="ChEBI" id="CHEBI:43474"/>
        <dbReference type="ChEBI" id="CHEBI:456216"/>
        <dbReference type="EC" id="3.6.4.12"/>
    </reaction>
</comment>
<dbReference type="InterPro" id="IPR049730">
    <property type="entry name" value="SNF2/RAD54-like_C"/>
</dbReference>
<evidence type="ECO:0000313" key="18">
    <source>
        <dbReference type="Proteomes" id="UP000243052"/>
    </source>
</evidence>
<evidence type="ECO:0000256" key="9">
    <source>
        <dbReference type="ARBA" id="ARBA00023125"/>
    </source>
</evidence>
<dbReference type="AlphaFoldDB" id="A0A0X8HSD9"/>
<dbReference type="SMART" id="SM00487">
    <property type="entry name" value="DEXDc"/>
    <property type="match status" value="1"/>
</dbReference>